<dbReference type="CDD" id="cd01670">
    <property type="entry name" value="Death"/>
    <property type="match status" value="1"/>
</dbReference>
<dbReference type="AlphaFoldDB" id="A0AA36FNH4"/>
<protein>
    <submittedName>
        <fullName evidence="5">E3 ubiquitin-protein ligase MIB2-like</fullName>
    </submittedName>
</protein>
<dbReference type="PANTHER" id="PTHR24171">
    <property type="entry name" value="ANKYRIN REPEAT DOMAIN-CONTAINING PROTEIN 39-RELATED"/>
    <property type="match status" value="1"/>
</dbReference>
<dbReference type="EMBL" id="OX597843">
    <property type="protein sequence ID" value="CAI9744532.1"/>
    <property type="molecule type" value="Genomic_DNA"/>
</dbReference>
<dbReference type="InterPro" id="IPR002110">
    <property type="entry name" value="Ankyrin_rpt"/>
</dbReference>
<dbReference type="SMART" id="SM00248">
    <property type="entry name" value="ANK"/>
    <property type="match status" value="10"/>
</dbReference>
<dbReference type="InterPro" id="IPR011029">
    <property type="entry name" value="DEATH-like_dom_sf"/>
</dbReference>
<sequence>MADYESLSKIISGDEYHIKKFVKDNKQEINETDPWGLTRLMVACRLGSTSLINKLLEFGAEVNKEDNNKNSALHYAVRSNQPTLVTFLASKGADVKKCNAQGNSLLHLAVETGSKDMVEAVLRVTENKKEQINKRNVNGDTPLLLACHRGNTEVIQQLLLYKPDVNLENKHNNTPLHWACSWGFKDIVEQLLLFDADVNRKDIYHYTPLHWACDSGHLEVVQQLLWWSKSCSESSLTKADVNAVDSDDVTALHVACGLGYENIIKELQIPELKVNAKDKKGENTPLHWACRSGQKQAVQQLLNSEPDVNLTNAEGNTPLHLAVLNQRYDVVAFLLSQTDVKVNTKNIKETTPLLNAVTISHFGILQKLVSHGAELDALDADGNNCLHLAVVKKDKFHSEEETGEHLDYFWKRLRLEKEDKLCGTVIACYLGRLGANFHQKNNSGKTPVDLIVSDYQEKIKELFPSFCLLCGVKEVSVTLLPCGDKVICRKCYEDTQPHVCPKCQKPIESYNIRGMELGIRHVELEMIRHDYPFDTVEQSYQMLLRWFRGCDPMERTLETLIKALEQYECYAALERLSQTE</sequence>
<evidence type="ECO:0000256" key="2">
    <source>
        <dbReference type="ARBA" id="ARBA00023043"/>
    </source>
</evidence>
<feature type="repeat" description="ANK" evidence="3">
    <location>
        <begin position="138"/>
        <end position="170"/>
    </location>
</feature>
<reference evidence="5" key="1">
    <citation type="submission" date="2023-08" db="EMBL/GenBank/DDBJ databases">
        <authorList>
            <person name="Alioto T."/>
            <person name="Alioto T."/>
            <person name="Gomez Garrido J."/>
        </authorList>
    </citation>
    <scope>NUCLEOTIDE SEQUENCE</scope>
</reference>
<dbReference type="GO" id="GO:0007165">
    <property type="term" value="P:signal transduction"/>
    <property type="evidence" value="ECO:0007669"/>
    <property type="project" value="InterPro"/>
</dbReference>
<name>A0AA36FNH4_OCTVU</name>
<dbReference type="InterPro" id="IPR036770">
    <property type="entry name" value="Ankyrin_rpt-contain_sf"/>
</dbReference>
<feature type="repeat" description="ANK" evidence="3">
    <location>
        <begin position="204"/>
        <end position="225"/>
    </location>
</feature>
<dbReference type="SUPFAM" id="SSF47986">
    <property type="entry name" value="DEATH domain"/>
    <property type="match status" value="1"/>
</dbReference>
<feature type="repeat" description="ANK" evidence="3">
    <location>
        <begin position="171"/>
        <end position="203"/>
    </location>
</feature>
<organism evidence="5 6">
    <name type="scientific">Octopus vulgaris</name>
    <name type="common">Common octopus</name>
    <dbReference type="NCBI Taxonomy" id="6645"/>
    <lineage>
        <taxon>Eukaryota</taxon>
        <taxon>Metazoa</taxon>
        <taxon>Spiralia</taxon>
        <taxon>Lophotrochozoa</taxon>
        <taxon>Mollusca</taxon>
        <taxon>Cephalopoda</taxon>
        <taxon>Coleoidea</taxon>
        <taxon>Octopodiformes</taxon>
        <taxon>Octopoda</taxon>
        <taxon>Incirrata</taxon>
        <taxon>Octopodidae</taxon>
        <taxon>Octopus</taxon>
    </lineage>
</organism>
<gene>
    <name evidence="5" type="ORF">OCTVUL_1B027543</name>
</gene>
<feature type="domain" description="Death" evidence="4">
    <location>
        <begin position="516"/>
        <end position="580"/>
    </location>
</feature>
<dbReference type="PRINTS" id="PR01415">
    <property type="entry name" value="ANKYRIN"/>
</dbReference>
<dbReference type="InterPro" id="IPR013083">
    <property type="entry name" value="Znf_RING/FYVE/PHD"/>
</dbReference>
<keyword evidence="1" id="KW-0677">Repeat</keyword>
<feature type="repeat" description="ANK" evidence="3">
    <location>
        <begin position="281"/>
        <end position="313"/>
    </location>
</feature>
<evidence type="ECO:0000256" key="3">
    <source>
        <dbReference type="PROSITE-ProRule" id="PRU00023"/>
    </source>
</evidence>
<evidence type="ECO:0000313" key="6">
    <source>
        <dbReference type="Proteomes" id="UP001162480"/>
    </source>
</evidence>
<dbReference type="Proteomes" id="UP001162480">
    <property type="component" value="Chromosome 30"/>
</dbReference>
<dbReference type="Pfam" id="PF13920">
    <property type="entry name" value="zf-C3HC4_3"/>
    <property type="match status" value="1"/>
</dbReference>
<dbReference type="Pfam" id="PF12796">
    <property type="entry name" value="Ank_2"/>
    <property type="match status" value="3"/>
</dbReference>
<accession>A0AA36FNH4</accession>
<evidence type="ECO:0000313" key="5">
    <source>
        <dbReference type="EMBL" id="CAI9744532.1"/>
    </source>
</evidence>
<dbReference type="Gene3D" id="1.25.40.20">
    <property type="entry name" value="Ankyrin repeat-containing domain"/>
    <property type="match status" value="5"/>
</dbReference>
<dbReference type="PROSITE" id="PS50297">
    <property type="entry name" value="ANK_REP_REGION"/>
    <property type="match status" value="7"/>
</dbReference>
<keyword evidence="2 3" id="KW-0040">ANK repeat</keyword>
<dbReference type="PANTHER" id="PTHR24171:SF8">
    <property type="entry name" value="BRCA1-ASSOCIATED RING DOMAIN PROTEIN 1"/>
    <property type="match status" value="1"/>
</dbReference>
<keyword evidence="6" id="KW-1185">Reference proteome</keyword>
<dbReference type="SUPFAM" id="SSF48403">
    <property type="entry name" value="Ankyrin repeat"/>
    <property type="match status" value="2"/>
</dbReference>
<dbReference type="PROSITE" id="PS50017">
    <property type="entry name" value="DEATH_DOMAIN"/>
    <property type="match status" value="1"/>
</dbReference>
<feature type="repeat" description="ANK" evidence="3">
    <location>
        <begin position="348"/>
        <end position="380"/>
    </location>
</feature>
<dbReference type="Pfam" id="PF00023">
    <property type="entry name" value="Ank"/>
    <property type="match status" value="1"/>
</dbReference>
<feature type="repeat" description="ANK" evidence="3">
    <location>
        <begin position="314"/>
        <end position="347"/>
    </location>
</feature>
<evidence type="ECO:0000256" key="1">
    <source>
        <dbReference type="ARBA" id="ARBA00022737"/>
    </source>
</evidence>
<dbReference type="InterPro" id="IPR000488">
    <property type="entry name" value="Death_dom"/>
</dbReference>
<feature type="repeat" description="ANK" evidence="3">
    <location>
        <begin position="35"/>
        <end position="67"/>
    </location>
</feature>
<evidence type="ECO:0000259" key="4">
    <source>
        <dbReference type="PROSITE" id="PS50017"/>
    </source>
</evidence>
<feature type="repeat" description="ANK" evidence="3">
    <location>
        <begin position="68"/>
        <end position="100"/>
    </location>
</feature>
<dbReference type="Gene3D" id="1.10.533.10">
    <property type="entry name" value="Death Domain, Fas"/>
    <property type="match status" value="1"/>
</dbReference>
<proteinExistence type="predicted"/>
<dbReference type="Gene3D" id="3.30.40.10">
    <property type="entry name" value="Zinc/RING finger domain, C3HC4 (zinc finger)"/>
    <property type="match status" value="1"/>
</dbReference>
<dbReference type="PROSITE" id="PS50088">
    <property type="entry name" value="ANK_REPEAT"/>
    <property type="match status" value="8"/>
</dbReference>